<dbReference type="CDD" id="cd00761">
    <property type="entry name" value="Glyco_tranf_GTA_type"/>
    <property type="match status" value="1"/>
</dbReference>
<accession>A0ABQ3VAK5</accession>
<dbReference type="PANTHER" id="PTHR43685">
    <property type="entry name" value="GLYCOSYLTRANSFERASE"/>
    <property type="match status" value="1"/>
</dbReference>
<proteinExistence type="predicted"/>
<dbReference type="PANTHER" id="PTHR43685:SF3">
    <property type="entry name" value="SLR2126 PROTEIN"/>
    <property type="match status" value="1"/>
</dbReference>
<dbReference type="EMBL" id="BNJJ01000003">
    <property type="protein sequence ID" value="GHO83177.1"/>
    <property type="molecule type" value="Genomic_DNA"/>
</dbReference>
<evidence type="ECO:0000313" key="2">
    <source>
        <dbReference type="EMBL" id="GHO83177.1"/>
    </source>
</evidence>
<feature type="domain" description="Glycosyltransferase 2-like" evidence="1">
    <location>
        <begin position="9"/>
        <end position="174"/>
    </location>
</feature>
<evidence type="ECO:0000259" key="1">
    <source>
        <dbReference type="Pfam" id="PF00535"/>
    </source>
</evidence>
<dbReference type="RefSeq" id="WP_201360857.1">
    <property type="nucleotide sequence ID" value="NZ_BNJJ01000003.1"/>
</dbReference>
<dbReference type="Pfam" id="PF00535">
    <property type="entry name" value="Glycos_transf_2"/>
    <property type="match status" value="1"/>
</dbReference>
<sequence length="335" mass="36950">MTHRADGISVIICAYTEERFDNLVIAIESVKQQTVPAREIIIVIDHNARLLMRIRIKVPDVVVVENSGDHGLAGARNTGLAVATGSLVAFLDDDAIATPSWLEQLCVGFADHRVIGTGGTLTPLWELKEPAWFPAEFHWVVGCSYLGMPQTVTSIRNPIGANMAFRRRIFDEIGGFQAGIGRVGSHPISGEETELCIRARQLLPGSMFLHQPQANVFHHVPVKRTTWDYFCLRCYSEGLSKAIVTQSTGTRDGLASERAYMFRTLPIGVLRGFSDGLFRLDFAGWARAGAIIAGLSITVWGYVIGKASIHVAIDHKKLVHKIIQEKQEKMLSGKY</sequence>
<protein>
    <recommendedName>
        <fullName evidence="1">Glycosyltransferase 2-like domain-containing protein</fullName>
    </recommendedName>
</protein>
<comment type="caution">
    <text evidence="2">The sequence shown here is derived from an EMBL/GenBank/DDBJ whole genome shotgun (WGS) entry which is preliminary data.</text>
</comment>
<gene>
    <name evidence="2" type="ORF">KSZ_11830</name>
</gene>
<dbReference type="Proteomes" id="UP000635565">
    <property type="component" value="Unassembled WGS sequence"/>
</dbReference>
<reference evidence="2 3" key="1">
    <citation type="journal article" date="2021" name="Int. J. Syst. Evol. Microbiol.">
        <title>Reticulibacter mediterranei gen. nov., sp. nov., within the new family Reticulibacteraceae fam. nov., and Ktedonospora formicarum gen. nov., sp. nov., Ktedonobacter robiniae sp. nov., Dictyobacter formicarum sp. nov. and Dictyobacter arantiisoli sp. nov., belonging to the class Ktedonobacteria.</title>
        <authorList>
            <person name="Yabe S."/>
            <person name="Zheng Y."/>
            <person name="Wang C.M."/>
            <person name="Sakai Y."/>
            <person name="Abe K."/>
            <person name="Yokota A."/>
            <person name="Donadio S."/>
            <person name="Cavaletti L."/>
            <person name="Monciardini P."/>
        </authorList>
    </citation>
    <scope>NUCLEOTIDE SEQUENCE [LARGE SCALE GENOMIC DNA]</scope>
    <source>
        <strain evidence="2 3">SOSP1-9</strain>
    </source>
</reference>
<dbReference type="Gene3D" id="3.90.550.10">
    <property type="entry name" value="Spore Coat Polysaccharide Biosynthesis Protein SpsA, Chain A"/>
    <property type="match status" value="1"/>
</dbReference>
<keyword evidence="3" id="KW-1185">Reference proteome</keyword>
<name>A0ABQ3VAK5_9CHLR</name>
<dbReference type="InterPro" id="IPR001173">
    <property type="entry name" value="Glyco_trans_2-like"/>
</dbReference>
<organism evidence="2 3">
    <name type="scientific">Dictyobacter formicarum</name>
    <dbReference type="NCBI Taxonomy" id="2778368"/>
    <lineage>
        <taxon>Bacteria</taxon>
        <taxon>Bacillati</taxon>
        <taxon>Chloroflexota</taxon>
        <taxon>Ktedonobacteria</taxon>
        <taxon>Ktedonobacterales</taxon>
        <taxon>Dictyobacteraceae</taxon>
        <taxon>Dictyobacter</taxon>
    </lineage>
</organism>
<dbReference type="InterPro" id="IPR050834">
    <property type="entry name" value="Glycosyltransf_2"/>
</dbReference>
<dbReference type="InterPro" id="IPR029044">
    <property type="entry name" value="Nucleotide-diphossugar_trans"/>
</dbReference>
<evidence type="ECO:0000313" key="3">
    <source>
        <dbReference type="Proteomes" id="UP000635565"/>
    </source>
</evidence>
<dbReference type="SUPFAM" id="SSF53448">
    <property type="entry name" value="Nucleotide-diphospho-sugar transferases"/>
    <property type="match status" value="1"/>
</dbReference>